<reference evidence="2" key="1">
    <citation type="journal article" date="2020" name="bioRxiv">
        <title>Comparative genomics of Chlamydomonas.</title>
        <authorList>
            <person name="Craig R.J."/>
            <person name="Hasan A.R."/>
            <person name="Ness R.W."/>
            <person name="Keightley P.D."/>
        </authorList>
    </citation>
    <scope>NUCLEOTIDE SEQUENCE</scope>
    <source>
        <strain evidence="2">SAG 7.73</strain>
    </source>
</reference>
<feature type="compositionally biased region" description="Low complexity" evidence="1">
    <location>
        <begin position="109"/>
        <end position="129"/>
    </location>
</feature>
<protein>
    <submittedName>
        <fullName evidence="2">Uncharacterized protein</fullName>
    </submittedName>
</protein>
<name>A0A835SIZ8_CHLIN</name>
<dbReference type="SUPFAM" id="SSF48371">
    <property type="entry name" value="ARM repeat"/>
    <property type="match status" value="1"/>
</dbReference>
<dbReference type="EMBL" id="JAEHOC010000038">
    <property type="protein sequence ID" value="KAG2427869.1"/>
    <property type="molecule type" value="Genomic_DNA"/>
</dbReference>
<feature type="compositionally biased region" description="Low complexity" evidence="1">
    <location>
        <begin position="14"/>
        <end position="37"/>
    </location>
</feature>
<feature type="compositionally biased region" description="Low complexity" evidence="1">
    <location>
        <begin position="147"/>
        <end position="160"/>
    </location>
</feature>
<dbReference type="InterPro" id="IPR016024">
    <property type="entry name" value="ARM-type_fold"/>
</dbReference>
<evidence type="ECO:0000313" key="2">
    <source>
        <dbReference type="EMBL" id="KAG2427869.1"/>
    </source>
</evidence>
<proteinExistence type="predicted"/>
<evidence type="ECO:0000256" key="1">
    <source>
        <dbReference type="SAM" id="MobiDB-lite"/>
    </source>
</evidence>
<gene>
    <name evidence="2" type="ORF">HXX76_012189</name>
</gene>
<dbReference type="AlphaFoldDB" id="A0A835SIZ8"/>
<sequence length="519" mass="49864">MPGRPGSQPQPYIAASAQAQQPRPASVAASPQRSRQQQHPHEGTPRRLASAAAARQPEHARGRASPQAVRRPVSGAGAAGAARGQTVPSGSGATSAANSFTGAVGGGLAAVRAAGRSGGASEATAPAAAWSERGSPAAHHAGRRGGSELAAAATAGTAAAAPPPSPPACSGGGGSGDTGHRGTIRSSNGPGGPGKRPAGAGALAGGKAVTGGPGGTAPVPGGGDEVSRLPLQQQVVHYTRSAASAAAAADPMRAAMALHLLNGCLMQAPGFEAGGELAAAAAAAAPGLLACLVEQVAEGAPFSIVALNTLSYLVLSPQVLPGVLACGLLPVLVGQLRAAASAPLEQQLLVAGLGLLATMARVDGGARARLAATRGLAGALAAALGSGSAAVKWPALQLLQEIVIVKVGLQQVLASAPLRAAIDKLCDQPAVTTPRVTVPAGSGEEQVGGASGGGDSGSGAAGAEGHATPGNWGAGLPAAAGVARPDGGVQAEPQPDALAREARSMRRTLAALATVMGVL</sequence>
<evidence type="ECO:0000313" key="3">
    <source>
        <dbReference type="Proteomes" id="UP000650467"/>
    </source>
</evidence>
<feature type="compositionally biased region" description="Polar residues" evidence="1">
    <location>
        <begin position="86"/>
        <end position="100"/>
    </location>
</feature>
<feature type="compositionally biased region" description="Gly residues" evidence="1">
    <location>
        <begin position="202"/>
        <end position="224"/>
    </location>
</feature>
<feature type="region of interest" description="Disordered" evidence="1">
    <location>
        <begin position="434"/>
        <end position="493"/>
    </location>
</feature>
<feature type="region of interest" description="Disordered" evidence="1">
    <location>
        <begin position="1"/>
        <end position="226"/>
    </location>
</feature>
<accession>A0A835SIZ8</accession>
<comment type="caution">
    <text evidence="2">The sequence shown here is derived from an EMBL/GenBank/DDBJ whole genome shotgun (WGS) entry which is preliminary data.</text>
</comment>
<feature type="compositionally biased region" description="Gly residues" evidence="1">
    <location>
        <begin position="449"/>
        <end position="462"/>
    </location>
</feature>
<dbReference type="Proteomes" id="UP000650467">
    <property type="component" value="Unassembled WGS sequence"/>
</dbReference>
<keyword evidence="3" id="KW-1185">Reference proteome</keyword>
<organism evidence="2 3">
    <name type="scientific">Chlamydomonas incerta</name>
    <dbReference type="NCBI Taxonomy" id="51695"/>
    <lineage>
        <taxon>Eukaryota</taxon>
        <taxon>Viridiplantae</taxon>
        <taxon>Chlorophyta</taxon>
        <taxon>core chlorophytes</taxon>
        <taxon>Chlorophyceae</taxon>
        <taxon>CS clade</taxon>
        <taxon>Chlamydomonadales</taxon>
        <taxon>Chlamydomonadaceae</taxon>
        <taxon>Chlamydomonas</taxon>
    </lineage>
</organism>
<dbReference type="OrthoDB" id="551391at2759"/>